<name>A0AC61L5Q9_9EURY</name>
<reference evidence="1" key="1">
    <citation type="submission" date="2018-01" db="EMBL/GenBank/DDBJ databases">
        <authorList>
            <person name="Krukenberg V."/>
        </authorList>
    </citation>
    <scope>NUCLEOTIDE SEQUENCE</scope>
    <source>
        <strain evidence="1">E20ANME2</strain>
    </source>
</reference>
<accession>A0AC61L5Q9</accession>
<proteinExistence type="predicted"/>
<dbReference type="EMBL" id="PQXF01000004">
    <property type="protein sequence ID" value="PXF61665.1"/>
    <property type="molecule type" value="Genomic_DNA"/>
</dbReference>
<evidence type="ECO:0000313" key="2">
    <source>
        <dbReference type="Proteomes" id="UP000248329"/>
    </source>
</evidence>
<organism evidence="1 2">
    <name type="scientific">Candidatus Methanogaster sp</name>
    <dbReference type="NCBI Taxonomy" id="3386292"/>
    <lineage>
        <taxon>Archaea</taxon>
        <taxon>Methanobacteriati</taxon>
        <taxon>Methanobacteriota</taxon>
        <taxon>Stenosarchaea group</taxon>
        <taxon>Methanomicrobia</taxon>
        <taxon>Methanosarcinales</taxon>
        <taxon>ANME-2 cluster</taxon>
        <taxon>Candidatus Methanogasteraceae</taxon>
        <taxon>Candidatus Methanogaster</taxon>
    </lineage>
</organism>
<evidence type="ECO:0000313" key="1">
    <source>
        <dbReference type="EMBL" id="PXF61665.1"/>
    </source>
</evidence>
<sequence length="342" mass="35811">MQLPRNIAIGHGIIADTARICTELKLGKRAIIVTGRKTREIAGESVADILSNDGFATDIAIVTNADQENIDSTVTAAENASFLVGVGGGTVIDVAKLASTMLDIPFLSVPTAAAHDGIASMRASIARDGDTVSVPAQAPLGIIADTGIIARAPHRFLASGCGDIVSNYTAVLDWELAHRLRNAPYSEYAATLSRMTAQIVMDRAETIKPELEESARLVIKALVSSGVAMSIAGSSMPASGSEHKFSHALDEIAPEPALHGEQCGVGTIMMMYLHGGNWQQIRAALRTIGAPTTAAELGIPGQCIIDALVHASEIRPERYTILGAGLTRDAAMNVARITEVIG</sequence>
<gene>
    <name evidence="1" type="ORF">C4B59_03185</name>
</gene>
<dbReference type="Proteomes" id="UP000248329">
    <property type="component" value="Unassembled WGS sequence"/>
</dbReference>
<protein>
    <submittedName>
        <fullName evidence="1">NAD(P)-dependent glycerol-1-phosphate dehydrogenase</fullName>
    </submittedName>
</protein>
<comment type="caution">
    <text evidence="1">The sequence shown here is derived from an EMBL/GenBank/DDBJ whole genome shotgun (WGS) entry which is preliminary data.</text>
</comment>